<dbReference type="Proteomes" id="UP001596310">
    <property type="component" value="Unassembled WGS sequence"/>
</dbReference>
<protein>
    <submittedName>
        <fullName evidence="1">DUF6711 family protein</fullName>
    </submittedName>
</protein>
<gene>
    <name evidence="1" type="ORF">ACFQHW_06240</name>
</gene>
<dbReference type="EMBL" id="JBHSSM010000016">
    <property type="protein sequence ID" value="MFC6315172.1"/>
    <property type="molecule type" value="Genomic_DNA"/>
</dbReference>
<sequence>MVAFAIGGVQVKTPKTFNAAIQDIDGNTTRDAKGNMHRDRVTRKRKLSIAWGPLSNKECAQILQASAAEFVSVTYPDPMTGASRTGQFYAGDRSAPSYSWNEQYQSIMWQGLSFDLIEQ</sequence>
<accession>A0ABW1UQL6</accession>
<evidence type="ECO:0000313" key="2">
    <source>
        <dbReference type="Proteomes" id="UP001596310"/>
    </source>
</evidence>
<reference evidence="2" key="1">
    <citation type="journal article" date="2019" name="Int. J. Syst. Evol. Microbiol.">
        <title>The Global Catalogue of Microorganisms (GCM) 10K type strain sequencing project: providing services to taxonomists for standard genome sequencing and annotation.</title>
        <authorList>
            <consortium name="The Broad Institute Genomics Platform"/>
            <consortium name="The Broad Institute Genome Sequencing Center for Infectious Disease"/>
            <person name="Wu L."/>
            <person name="Ma J."/>
        </authorList>
    </citation>
    <scope>NUCLEOTIDE SEQUENCE [LARGE SCALE GENOMIC DNA]</scope>
    <source>
        <strain evidence="2">CCM 8897</strain>
    </source>
</reference>
<comment type="caution">
    <text evidence="1">The sequence shown here is derived from an EMBL/GenBank/DDBJ whole genome shotgun (WGS) entry which is preliminary data.</text>
</comment>
<dbReference type="Pfam" id="PF20458">
    <property type="entry name" value="DUF6711"/>
    <property type="match status" value="1"/>
</dbReference>
<dbReference type="RefSeq" id="WP_125598225.1">
    <property type="nucleotide sequence ID" value="NZ_JBHSSM010000016.1"/>
</dbReference>
<dbReference type="InterPro" id="IPR046557">
    <property type="entry name" value="DUF6711"/>
</dbReference>
<keyword evidence="2" id="KW-1185">Reference proteome</keyword>
<name>A0ABW1UQL6_9LACO</name>
<organism evidence="1 2">
    <name type="scientific">Lapidilactobacillus achengensis</name>
    <dbReference type="NCBI Taxonomy" id="2486000"/>
    <lineage>
        <taxon>Bacteria</taxon>
        <taxon>Bacillati</taxon>
        <taxon>Bacillota</taxon>
        <taxon>Bacilli</taxon>
        <taxon>Lactobacillales</taxon>
        <taxon>Lactobacillaceae</taxon>
        <taxon>Lapidilactobacillus</taxon>
    </lineage>
</organism>
<proteinExistence type="predicted"/>
<evidence type="ECO:0000313" key="1">
    <source>
        <dbReference type="EMBL" id="MFC6315172.1"/>
    </source>
</evidence>